<dbReference type="InterPro" id="IPR013525">
    <property type="entry name" value="ABC2_TM"/>
</dbReference>
<dbReference type="PANTHER" id="PTHR30413:SF8">
    <property type="entry name" value="TRANSPORT PERMEASE PROTEIN"/>
    <property type="match status" value="1"/>
</dbReference>
<evidence type="ECO:0000256" key="7">
    <source>
        <dbReference type="ARBA" id="ARBA00022989"/>
    </source>
</evidence>
<dbReference type="InterPro" id="IPR047817">
    <property type="entry name" value="ABC2_TM_bact-type"/>
</dbReference>
<keyword evidence="3 9" id="KW-0813">Transport</keyword>
<gene>
    <name evidence="11" type="ORF">NTG6680_0123</name>
</gene>
<evidence type="ECO:0000256" key="5">
    <source>
        <dbReference type="ARBA" id="ARBA00022519"/>
    </source>
</evidence>
<evidence type="ECO:0000313" key="12">
    <source>
        <dbReference type="Proteomes" id="UP000839052"/>
    </source>
</evidence>
<feature type="transmembrane region" description="Helical" evidence="9">
    <location>
        <begin position="25"/>
        <end position="49"/>
    </location>
</feature>
<feature type="transmembrane region" description="Helical" evidence="9">
    <location>
        <begin position="107"/>
        <end position="133"/>
    </location>
</feature>
<dbReference type="PANTHER" id="PTHR30413">
    <property type="entry name" value="INNER MEMBRANE TRANSPORT PERMEASE"/>
    <property type="match status" value="1"/>
</dbReference>
<evidence type="ECO:0000256" key="4">
    <source>
        <dbReference type="ARBA" id="ARBA00022475"/>
    </source>
</evidence>
<keyword evidence="4 9" id="KW-1003">Cell membrane</keyword>
<keyword evidence="6 9" id="KW-0812">Transmembrane</keyword>
<dbReference type="PROSITE" id="PS51012">
    <property type="entry name" value="ABC_TM2"/>
    <property type="match status" value="1"/>
</dbReference>
<keyword evidence="12" id="KW-1185">Reference proteome</keyword>
<sequence>MQIRNLWPYRWLLLNFLSREIKSRYVGSVSGIFWALLHPLALLAVYAVVFTAIFKVKFPELEGHSFILFVAVALWPWLCFQEGTQRGALAVQNGGGLIKKVAFPHELLVYGAVISTYAVHVVGFLLVIAVLALTGNDLYFSSLPLVLLLFCMQLLCTSGLALILAALQVLLKDVEHFLTPLFMIWFYATPVLYPASLVPQQIQQIIALNPLSFFITRIRELLMTGNSQIGWKDAVMLAGSALIFLAGRWFFNRLSPYFEDFI</sequence>
<accession>A0ABM8YV81</accession>
<dbReference type="EMBL" id="OU912926">
    <property type="protein sequence ID" value="CAG9931376.1"/>
    <property type="molecule type" value="Genomic_DNA"/>
</dbReference>
<keyword evidence="5" id="KW-0997">Cell inner membrane</keyword>
<evidence type="ECO:0000256" key="2">
    <source>
        <dbReference type="ARBA" id="ARBA00007783"/>
    </source>
</evidence>
<dbReference type="Pfam" id="PF01061">
    <property type="entry name" value="ABC2_membrane"/>
    <property type="match status" value="1"/>
</dbReference>
<evidence type="ECO:0000256" key="6">
    <source>
        <dbReference type="ARBA" id="ARBA00022692"/>
    </source>
</evidence>
<proteinExistence type="inferred from homology"/>
<dbReference type="Proteomes" id="UP000839052">
    <property type="component" value="Chromosome"/>
</dbReference>
<feature type="transmembrane region" description="Helical" evidence="9">
    <location>
        <begin position="61"/>
        <end position="80"/>
    </location>
</feature>
<comment type="subcellular location">
    <subcellularLocation>
        <location evidence="1 9">Cell inner membrane</location>
        <topology evidence="1 9">Multi-pass membrane protein</topology>
    </subcellularLocation>
</comment>
<feature type="transmembrane region" description="Helical" evidence="9">
    <location>
        <begin position="177"/>
        <end position="196"/>
    </location>
</feature>
<name>A0ABM8YV81_9PROT</name>
<protein>
    <recommendedName>
        <fullName evidence="9">Transport permease protein</fullName>
    </recommendedName>
</protein>
<feature type="transmembrane region" description="Helical" evidence="9">
    <location>
        <begin position="145"/>
        <end position="170"/>
    </location>
</feature>
<organism evidence="11 12">
    <name type="scientific">Candidatus Nitrotoga arctica</name>
    <dbReference type="NCBI Taxonomy" id="453162"/>
    <lineage>
        <taxon>Bacteria</taxon>
        <taxon>Pseudomonadati</taxon>
        <taxon>Pseudomonadota</taxon>
        <taxon>Betaproteobacteria</taxon>
        <taxon>Nitrosomonadales</taxon>
        <taxon>Gallionellaceae</taxon>
        <taxon>Candidatus Nitrotoga</taxon>
    </lineage>
</organism>
<evidence type="ECO:0000256" key="1">
    <source>
        <dbReference type="ARBA" id="ARBA00004429"/>
    </source>
</evidence>
<keyword evidence="7 9" id="KW-1133">Transmembrane helix</keyword>
<reference evidence="11 12" key="1">
    <citation type="submission" date="2021-10" db="EMBL/GenBank/DDBJ databases">
        <authorList>
            <person name="Koch H."/>
        </authorList>
    </citation>
    <scope>NUCLEOTIDE SEQUENCE [LARGE SCALE GENOMIC DNA]</scope>
    <source>
        <strain evidence="11">6680</strain>
    </source>
</reference>
<evidence type="ECO:0000256" key="8">
    <source>
        <dbReference type="ARBA" id="ARBA00023136"/>
    </source>
</evidence>
<keyword evidence="8 9" id="KW-0472">Membrane</keyword>
<comment type="similarity">
    <text evidence="2 9">Belongs to the ABC-2 integral membrane protein family.</text>
</comment>
<feature type="transmembrane region" description="Helical" evidence="9">
    <location>
        <begin position="234"/>
        <end position="251"/>
    </location>
</feature>
<evidence type="ECO:0000259" key="10">
    <source>
        <dbReference type="PROSITE" id="PS51012"/>
    </source>
</evidence>
<feature type="domain" description="ABC transmembrane type-2" evidence="10">
    <location>
        <begin position="30"/>
        <end position="254"/>
    </location>
</feature>
<dbReference type="RefSeq" id="WP_239795481.1">
    <property type="nucleotide sequence ID" value="NZ_OU912926.1"/>
</dbReference>
<evidence type="ECO:0000256" key="9">
    <source>
        <dbReference type="RuleBase" id="RU361157"/>
    </source>
</evidence>
<evidence type="ECO:0000313" key="11">
    <source>
        <dbReference type="EMBL" id="CAG9931376.1"/>
    </source>
</evidence>
<evidence type="ECO:0000256" key="3">
    <source>
        <dbReference type="ARBA" id="ARBA00022448"/>
    </source>
</evidence>